<comment type="caution">
    <text evidence="6">The sequence shown here is derived from an EMBL/GenBank/DDBJ whole genome shotgun (WGS) entry which is preliminary data.</text>
</comment>
<dbReference type="PANTHER" id="PTHR30055">
    <property type="entry name" value="HTH-TYPE TRANSCRIPTIONAL REGULATOR RUTR"/>
    <property type="match status" value="1"/>
</dbReference>
<sequence>MTSSLESTRRRLTKRQADTVRRLAEATLAELRETGYADLTVRNVAARAGVAPATAYTYFSSKNHLVAEVFWRRLHDLPSAADDDRAPVDRVGAVLRDTVGLVVAEPEFAAACTAALLGTDPDVAHLRVRVGLEIRQRLEAALGPGHRPAVLSALEFAWAGALMHAGSGVSSYAQIADGLVATAEMILKGAE</sequence>
<dbReference type="RefSeq" id="WP_168519268.1">
    <property type="nucleotide sequence ID" value="NZ_JAAXLS010000021.1"/>
</dbReference>
<evidence type="ECO:0000256" key="1">
    <source>
        <dbReference type="ARBA" id="ARBA00023015"/>
    </source>
</evidence>
<dbReference type="Gene3D" id="1.10.357.10">
    <property type="entry name" value="Tetracycline Repressor, domain 2"/>
    <property type="match status" value="1"/>
</dbReference>
<dbReference type="Proteomes" id="UP000715441">
    <property type="component" value="Unassembled WGS sequence"/>
</dbReference>
<dbReference type="PRINTS" id="PR00455">
    <property type="entry name" value="HTHTETR"/>
</dbReference>
<feature type="domain" description="HTH tetR-type" evidence="5">
    <location>
        <begin position="17"/>
        <end position="77"/>
    </location>
</feature>
<dbReference type="EMBL" id="JAAXLS010000021">
    <property type="protein sequence ID" value="NKQ56223.1"/>
    <property type="molecule type" value="Genomic_DNA"/>
</dbReference>
<dbReference type="InterPro" id="IPR009057">
    <property type="entry name" value="Homeodomain-like_sf"/>
</dbReference>
<evidence type="ECO:0000313" key="7">
    <source>
        <dbReference type="Proteomes" id="UP000715441"/>
    </source>
</evidence>
<accession>A0ABX1J8U7</accession>
<gene>
    <name evidence="6" type="ORF">HFP15_25425</name>
</gene>
<name>A0ABX1J8U7_9PSEU</name>
<reference evidence="6 7" key="1">
    <citation type="submission" date="2020-04" db="EMBL/GenBank/DDBJ databases">
        <title>Novel species.</title>
        <authorList>
            <person name="Teo W.F.A."/>
            <person name="Lipun K."/>
            <person name="Srisuk N."/>
            <person name="Duangmal K."/>
        </authorList>
    </citation>
    <scope>NUCLEOTIDE SEQUENCE [LARGE SCALE GENOMIC DNA]</scope>
    <source>
        <strain evidence="6 7">K13G38</strain>
    </source>
</reference>
<evidence type="ECO:0000259" key="5">
    <source>
        <dbReference type="PROSITE" id="PS50977"/>
    </source>
</evidence>
<dbReference type="InterPro" id="IPR050109">
    <property type="entry name" value="HTH-type_TetR-like_transc_reg"/>
</dbReference>
<protein>
    <submittedName>
        <fullName evidence="6">TetR/AcrR family transcriptional regulator</fullName>
    </submittedName>
</protein>
<dbReference type="PANTHER" id="PTHR30055:SF234">
    <property type="entry name" value="HTH-TYPE TRANSCRIPTIONAL REGULATOR BETI"/>
    <property type="match status" value="1"/>
</dbReference>
<evidence type="ECO:0000313" key="6">
    <source>
        <dbReference type="EMBL" id="NKQ56223.1"/>
    </source>
</evidence>
<dbReference type="InterPro" id="IPR023772">
    <property type="entry name" value="DNA-bd_HTH_TetR-type_CS"/>
</dbReference>
<dbReference type="Pfam" id="PF00440">
    <property type="entry name" value="TetR_N"/>
    <property type="match status" value="1"/>
</dbReference>
<keyword evidence="1" id="KW-0805">Transcription regulation</keyword>
<evidence type="ECO:0000256" key="3">
    <source>
        <dbReference type="ARBA" id="ARBA00023163"/>
    </source>
</evidence>
<evidence type="ECO:0000256" key="2">
    <source>
        <dbReference type="ARBA" id="ARBA00023125"/>
    </source>
</evidence>
<dbReference type="PROSITE" id="PS50977">
    <property type="entry name" value="HTH_TETR_2"/>
    <property type="match status" value="1"/>
</dbReference>
<keyword evidence="7" id="KW-1185">Reference proteome</keyword>
<feature type="DNA-binding region" description="H-T-H motif" evidence="4">
    <location>
        <begin position="40"/>
        <end position="59"/>
    </location>
</feature>
<dbReference type="InterPro" id="IPR001647">
    <property type="entry name" value="HTH_TetR"/>
</dbReference>
<dbReference type="PROSITE" id="PS01081">
    <property type="entry name" value="HTH_TETR_1"/>
    <property type="match status" value="1"/>
</dbReference>
<dbReference type="SUPFAM" id="SSF46689">
    <property type="entry name" value="Homeodomain-like"/>
    <property type="match status" value="1"/>
</dbReference>
<keyword evidence="3" id="KW-0804">Transcription</keyword>
<organism evidence="6 7">
    <name type="scientific">Amycolatopsis acididurans</name>
    <dbReference type="NCBI Taxonomy" id="2724524"/>
    <lineage>
        <taxon>Bacteria</taxon>
        <taxon>Bacillati</taxon>
        <taxon>Actinomycetota</taxon>
        <taxon>Actinomycetes</taxon>
        <taxon>Pseudonocardiales</taxon>
        <taxon>Pseudonocardiaceae</taxon>
        <taxon>Amycolatopsis</taxon>
    </lineage>
</organism>
<evidence type="ECO:0000256" key="4">
    <source>
        <dbReference type="PROSITE-ProRule" id="PRU00335"/>
    </source>
</evidence>
<proteinExistence type="predicted"/>
<keyword evidence="2 4" id="KW-0238">DNA-binding</keyword>